<accession>A0A0N4WU41</accession>
<organism evidence="3">
    <name type="scientific">Haemonchus placei</name>
    <name type="common">Barber's pole worm</name>
    <dbReference type="NCBI Taxonomy" id="6290"/>
    <lineage>
        <taxon>Eukaryota</taxon>
        <taxon>Metazoa</taxon>
        <taxon>Ecdysozoa</taxon>
        <taxon>Nematoda</taxon>
        <taxon>Chromadorea</taxon>
        <taxon>Rhabditida</taxon>
        <taxon>Rhabditina</taxon>
        <taxon>Rhabditomorpha</taxon>
        <taxon>Strongyloidea</taxon>
        <taxon>Trichostrongylidae</taxon>
        <taxon>Haemonchus</taxon>
    </lineage>
</organism>
<dbReference type="Proteomes" id="UP000268014">
    <property type="component" value="Unassembled WGS sequence"/>
</dbReference>
<sequence length="90" mass="10184">MGTARPIVETSYRPLSIFLLESLRICAFCVDSNSIFQFGKPCSSSFQCWRTEPILDDGLPISIERTKRLEIASKTRGGELKKLFELNRLG</sequence>
<dbReference type="EMBL" id="UZAF01018851">
    <property type="protein sequence ID" value="VDO55504.1"/>
    <property type="molecule type" value="Genomic_DNA"/>
</dbReference>
<gene>
    <name evidence="1" type="ORF">HPLM_LOCUS15139</name>
</gene>
<evidence type="ECO:0000313" key="3">
    <source>
        <dbReference type="WBParaSite" id="HPLM_0001514701-mRNA-1"/>
    </source>
</evidence>
<protein>
    <submittedName>
        <fullName evidence="3">Ovule protein</fullName>
    </submittedName>
</protein>
<proteinExistence type="predicted"/>
<evidence type="ECO:0000313" key="2">
    <source>
        <dbReference type="Proteomes" id="UP000268014"/>
    </source>
</evidence>
<reference evidence="3" key="1">
    <citation type="submission" date="2017-02" db="UniProtKB">
        <authorList>
            <consortium name="WormBaseParasite"/>
        </authorList>
    </citation>
    <scope>IDENTIFICATION</scope>
</reference>
<dbReference type="AlphaFoldDB" id="A0A0N4WU41"/>
<name>A0A0N4WU41_HAEPC</name>
<evidence type="ECO:0000313" key="1">
    <source>
        <dbReference type="EMBL" id="VDO55504.1"/>
    </source>
</evidence>
<dbReference type="OrthoDB" id="5821577at2759"/>
<dbReference type="WBParaSite" id="HPLM_0001514701-mRNA-1">
    <property type="protein sequence ID" value="HPLM_0001514701-mRNA-1"/>
    <property type="gene ID" value="HPLM_0001514701"/>
</dbReference>
<dbReference type="STRING" id="6290.A0A0N4WU41"/>
<reference evidence="1 2" key="2">
    <citation type="submission" date="2018-11" db="EMBL/GenBank/DDBJ databases">
        <authorList>
            <consortium name="Pathogen Informatics"/>
        </authorList>
    </citation>
    <scope>NUCLEOTIDE SEQUENCE [LARGE SCALE GENOMIC DNA]</scope>
    <source>
        <strain evidence="1 2">MHpl1</strain>
    </source>
</reference>
<keyword evidence="2" id="KW-1185">Reference proteome</keyword>